<keyword evidence="6 8" id="KW-1133">Transmembrane helix</keyword>
<evidence type="ECO:0000256" key="8">
    <source>
        <dbReference type="SAM" id="Phobius"/>
    </source>
</evidence>
<dbReference type="InterPro" id="IPR051800">
    <property type="entry name" value="PqiA-PqiB_transport"/>
</dbReference>
<evidence type="ECO:0000313" key="9">
    <source>
        <dbReference type="EMBL" id="MFC6363527.1"/>
    </source>
</evidence>
<feature type="transmembrane region" description="Helical" evidence="8">
    <location>
        <begin position="309"/>
        <end position="335"/>
    </location>
</feature>
<dbReference type="Proteomes" id="UP001596215">
    <property type="component" value="Unassembled WGS sequence"/>
</dbReference>
<evidence type="ECO:0000256" key="4">
    <source>
        <dbReference type="ARBA" id="ARBA00022519"/>
    </source>
</evidence>
<evidence type="ECO:0000256" key="3">
    <source>
        <dbReference type="ARBA" id="ARBA00022475"/>
    </source>
</evidence>
<feature type="transmembrane region" description="Helical" evidence="8">
    <location>
        <begin position="262"/>
        <end position="282"/>
    </location>
</feature>
<dbReference type="RefSeq" id="WP_212706674.1">
    <property type="nucleotide sequence ID" value="NZ_BAAAFW010000088.1"/>
</dbReference>
<dbReference type="Pfam" id="PF04403">
    <property type="entry name" value="PqiA"/>
    <property type="match status" value="2"/>
</dbReference>
<proteinExistence type="inferred from homology"/>
<feature type="transmembrane region" description="Helical" evidence="8">
    <location>
        <begin position="57"/>
        <end position="81"/>
    </location>
</feature>
<keyword evidence="3" id="KW-1003">Cell membrane</keyword>
<evidence type="ECO:0000256" key="7">
    <source>
        <dbReference type="ARBA" id="ARBA00023136"/>
    </source>
</evidence>
<comment type="similarity">
    <text evidence="2">Belongs to the PqiA family.</text>
</comment>
<comment type="caution">
    <text evidence="9">The sequence shown here is derived from an EMBL/GenBank/DDBJ whole genome shotgun (WGS) entry which is preliminary data.</text>
</comment>
<keyword evidence="10" id="KW-1185">Reference proteome</keyword>
<feature type="transmembrane region" description="Helical" evidence="8">
    <location>
        <begin position="382"/>
        <end position="405"/>
    </location>
</feature>
<evidence type="ECO:0000256" key="1">
    <source>
        <dbReference type="ARBA" id="ARBA00004429"/>
    </source>
</evidence>
<accession>A0ABW1VV66</accession>
<dbReference type="InterPro" id="IPR005219">
    <property type="entry name" value="PqiA-like_proteobact"/>
</dbReference>
<comment type="subcellular location">
    <subcellularLocation>
        <location evidence="1">Cell inner membrane</location>
        <topology evidence="1">Multi-pass membrane protein</topology>
    </subcellularLocation>
</comment>
<dbReference type="InterPro" id="IPR007498">
    <property type="entry name" value="PqiA-like"/>
</dbReference>
<gene>
    <name evidence="9" type="primary">pqiA</name>
    <name evidence="9" type="ORF">ACFP73_15810</name>
</gene>
<dbReference type="EMBL" id="JBHSUC010000033">
    <property type="protein sequence ID" value="MFC6363527.1"/>
    <property type="molecule type" value="Genomic_DNA"/>
</dbReference>
<evidence type="ECO:0000313" key="10">
    <source>
        <dbReference type="Proteomes" id="UP001596215"/>
    </source>
</evidence>
<sequence>MNITRCEQRNDADTWVLCPQCDMACRLPPLSIGTKAVCPRCHTTLNMHWPDPGRRPIAYAVSALIMLILANMFPFISMHVAGLSSEITLTRIPDIMVSDNFRSLAFLFLLLVQIIPASCLVMIILLVNHVKIPRSLRILLARLFFQLRSWGMAEIFMAGVLVSFVKLMAYGDIGLGISFWPWCLFCILQLRAFQSVDKRSLWRHIQPQQPLFKTPQAGISGLAQGMRSCPCCTAILPAETRICPRCSTAGTARKKQSLQWTLSLLLTSVMLYIPANIMPIMVTDALGSKITSNIMAGVVLLWSDGSYPVAMVIFIASIMVPSLKMLAIGWLSWNASGKGRRDNQKMHLIYEAVECVGRWSMIDVFVIAILSSLVRMGGLMNIYPAPGALLFASVVILTMFAALTFDPRLLWDRETKNRIEESGVETE</sequence>
<feature type="transmembrane region" description="Helical" evidence="8">
    <location>
        <begin position="147"/>
        <end position="167"/>
    </location>
</feature>
<evidence type="ECO:0000256" key="5">
    <source>
        <dbReference type="ARBA" id="ARBA00022692"/>
    </source>
</evidence>
<keyword evidence="4" id="KW-0997">Cell inner membrane</keyword>
<feature type="transmembrane region" description="Helical" evidence="8">
    <location>
        <begin position="173"/>
        <end position="193"/>
    </location>
</feature>
<dbReference type="PANTHER" id="PTHR30462">
    <property type="entry name" value="INTERMEMBRANE TRANSPORT PROTEIN PQIB-RELATED"/>
    <property type="match status" value="1"/>
</dbReference>
<evidence type="ECO:0000256" key="2">
    <source>
        <dbReference type="ARBA" id="ARBA00007555"/>
    </source>
</evidence>
<reference evidence="10" key="1">
    <citation type="journal article" date="2019" name="Int. J. Syst. Evol. Microbiol.">
        <title>The Global Catalogue of Microorganisms (GCM) 10K type strain sequencing project: providing services to taxonomists for standard genome sequencing and annotation.</title>
        <authorList>
            <consortium name="The Broad Institute Genomics Platform"/>
            <consortium name="The Broad Institute Genome Sequencing Center for Infectious Disease"/>
            <person name="Wu L."/>
            <person name="Ma J."/>
        </authorList>
    </citation>
    <scope>NUCLEOTIDE SEQUENCE [LARGE SCALE GENOMIC DNA]</scope>
    <source>
        <strain evidence="10">CGMCC 4.1530</strain>
    </source>
</reference>
<dbReference type="PANTHER" id="PTHR30462:SF3">
    <property type="entry name" value="INTERMEMBRANE TRANSPORT PROTEIN PQIA"/>
    <property type="match status" value="1"/>
</dbReference>
<feature type="transmembrane region" description="Helical" evidence="8">
    <location>
        <begin position="101"/>
        <end position="127"/>
    </location>
</feature>
<keyword evidence="7 8" id="KW-0472">Membrane</keyword>
<organism evidence="9 10">
    <name type="scientific">Tatumella punctata</name>
    <dbReference type="NCBI Taxonomy" id="399969"/>
    <lineage>
        <taxon>Bacteria</taxon>
        <taxon>Pseudomonadati</taxon>
        <taxon>Pseudomonadota</taxon>
        <taxon>Gammaproteobacteria</taxon>
        <taxon>Enterobacterales</taxon>
        <taxon>Erwiniaceae</taxon>
        <taxon>Tatumella</taxon>
    </lineage>
</organism>
<name>A0ABW1VV66_9GAMM</name>
<evidence type="ECO:0000256" key="6">
    <source>
        <dbReference type="ARBA" id="ARBA00022989"/>
    </source>
</evidence>
<dbReference type="NCBIfam" id="TIGR00155">
    <property type="entry name" value="pqiA_fam"/>
    <property type="match status" value="1"/>
</dbReference>
<dbReference type="NCBIfam" id="NF011683">
    <property type="entry name" value="PRK15103.1"/>
    <property type="match status" value="1"/>
</dbReference>
<protein>
    <submittedName>
        <fullName evidence="9">Membrane integrity-associated transporter subunit PqiA</fullName>
    </submittedName>
</protein>
<feature type="transmembrane region" description="Helical" evidence="8">
    <location>
        <begin position="356"/>
        <end position="376"/>
    </location>
</feature>
<keyword evidence="5 8" id="KW-0812">Transmembrane</keyword>